<name>A0A5Y2SDA8_SALHO</name>
<reference evidence="2" key="1">
    <citation type="submission" date="2019-07" db="EMBL/GenBank/DDBJ databases">
        <authorList>
            <person name="Ashton P.M."/>
            <person name="Dallman T."/>
            <person name="Nair S."/>
            <person name="De Pinna E."/>
            <person name="Peters T."/>
            <person name="Grant K."/>
        </authorList>
    </citation>
    <scope>NUCLEOTIDE SEQUENCE [LARGE SCALE GENOMIC DNA]</scope>
    <source>
        <strain evidence="2">674345</strain>
    </source>
</reference>
<sequence>MNQARGQQAYQRGIRAARKWSRLKNVIIKWDRLCVSKVREYRLPAWIGHVPIVIALIGSVTAMLFGGLIVAGSMLFIWAIAFILQNAGQNLSGEVTHENNSLENPKSSSGYAYESAVMNKEYDGAPYKSPSDN</sequence>
<keyword evidence="1" id="KW-0812">Transmembrane</keyword>
<dbReference type="AlphaFoldDB" id="A0A5Y2SDA8"/>
<proteinExistence type="predicted"/>
<evidence type="ECO:0008006" key="3">
    <source>
        <dbReference type="Google" id="ProtNLM"/>
    </source>
</evidence>
<feature type="transmembrane region" description="Helical" evidence="1">
    <location>
        <begin position="52"/>
        <end position="84"/>
    </location>
</feature>
<organism evidence="2">
    <name type="scientific">Salmonella houtenae</name>
    <dbReference type="NCBI Taxonomy" id="59205"/>
    <lineage>
        <taxon>Bacteria</taxon>
        <taxon>Pseudomonadati</taxon>
        <taxon>Pseudomonadota</taxon>
        <taxon>Gammaproteobacteria</taxon>
        <taxon>Enterobacterales</taxon>
        <taxon>Enterobacteriaceae</taxon>
        <taxon>Salmonella</taxon>
    </lineage>
</organism>
<evidence type="ECO:0000313" key="2">
    <source>
        <dbReference type="EMBL" id="ECF6074072.1"/>
    </source>
</evidence>
<keyword evidence="1" id="KW-1133">Transmembrane helix</keyword>
<gene>
    <name evidence="2" type="ORF">FNH47_08415</name>
</gene>
<evidence type="ECO:0000256" key="1">
    <source>
        <dbReference type="SAM" id="Phobius"/>
    </source>
</evidence>
<accession>A0A5Y2SDA8</accession>
<dbReference type="Proteomes" id="UP000839836">
    <property type="component" value="Unassembled WGS sequence"/>
</dbReference>
<keyword evidence="1" id="KW-0472">Membrane</keyword>
<protein>
    <recommendedName>
        <fullName evidence="3">DUF3742 family protein</fullName>
    </recommendedName>
</protein>
<dbReference type="EMBL" id="AAILSW010000013">
    <property type="protein sequence ID" value="ECF6074072.1"/>
    <property type="molecule type" value="Genomic_DNA"/>
</dbReference>
<comment type="caution">
    <text evidence="2">The sequence shown here is derived from an EMBL/GenBank/DDBJ whole genome shotgun (WGS) entry which is preliminary data.</text>
</comment>